<organism evidence="2 3">
    <name type="scientific">Undibacterium terreum</name>
    <dbReference type="NCBI Taxonomy" id="1224302"/>
    <lineage>
        <taxon>Bacteria</taxon>
        <taxon>Pseudomonadati</taxon>
        <taxon>Pseudomonadota</taxon>
        <taxon>Betaproteobacteria</taxon>
        <taxon>Burkholderiales</taxon>
        <taxon>Oxalobacteraceae</taxon>
        <taxon>Undibacterium</taxon>
    </lineage>
</organism>
<dbReference type="Proteomes" id="UP000637423">
    <property type="component" value="Unassembled WGS sequence"/>
</dbReference>
<dbReference type="Pfam" id="PF13630">
    <property type="entry name" value="SdpI"/>
    <property type="match status" value="1"/>
</dbReference>
<accession>A0A916XDD0</accession>
<keyword evidence="1" id="KW-0812">Transmembrane</keyword>
<comment type="caution">
    <text evidence="2">The sequence shown here is derived from an EMBL/GenBank/DDBJ whole genome shotgun (WGS) entry which is preliminary data.</text>
</comment>
<protein>
    <recommendedName>
        <fullName evidence="4">SdpI/YhfL protein family protein</fullName>
    </recommendedName>
</protein>
<dbReference type="RefSeq" id="WP_268237224.1">
    <property type="nucleotide sequence ID" value="NZ_BMED01000001.1"/>
</dbReference>
<gene>
    <name evidence="2" type="ORF">GCM10011396_07970</name>
</gene>
<reference evidence="2" key="2">
    <citation type="submission" date="2020-09" db="EMBL/GenBank/DDBJ databases">
        <authorList>
            <person name="Sun Q."/>
            <person name="Zhou Y."/>
        </authorList>
    </citation>
    <scope>NUCLEOTIDE SEQUENCE</scope>
    <source>
        <strain evidence="2">CGMCC 1.10998</strain>
    </source>
</reference>
<evidence type="ECO:0008006" key="4">
    <source>
        <dbReference type="Google" id="ProtNLM"/>
    </source>
</evidence>
<evidence type="ECO:0000313" key="2">
    <source>
        <dbReference type="EMBL" id="GGC63427.1"/>
    </source>
</evidence>
<name>A0A916XDD0_9BURK</name>
<keyword evidence="3" id="KW-1185">Reference proteome</keyword>
<proteinExistence type="predicted"/>
<keyword evidence="1" id="KW-1133">Transmembrane helix</keyword>
<keyword evidence="1" id="KW-0472">Membrane</keyword>
<evidence type="ECO:0000313" key="3">
    <source>
        <dbReference type="Proteomes" id="UP000637423"/>
    </source>
</evidence>
<reference evidence="2" key="1">
    <citation type="journal article" date="2014" name="Int. J. Syst. Evol. Microbiol.">
        <title>Complete genome sequence of Corynebacterium casei LMG S-19264T (=DSM 44701T), isolated from a smear-ripened cheese.</title>
        <authorList>
            <consortium name="US DOE Joint Genome Institute (JGI-PGF)"/>
            <person name="Walter F."/>
            <person name="Albersmeier A."/>
            <person name="Kalinowski J."/>
            <person name="Ruckert C."/>
        </authorList>
    </citation>
    <scope>NUCLEOTIDE SEQUENCE</scope>
    <source>
        <strain evidence="2">CGMCC 1.10998</strain>
    </source>
</reference>
<feature type="transmembrane region" description="Helical" evidence="1">
    <location>
        <begin position="50"/>
        <end position="68"/>
    </location>
</feature>
<evidence type="ECO:0000256" key="1">
    <source>
        <dbReference type="SAM" id="Phobius"/>
    </source>
</evidence>
<dbReference type="InterPro" id="IPR025962">
    <property type="entry name" value="SdpI/YhfL"/>
</dbReference>
<sequence>MLTAIFGLYLSLPLWLGEVAPNTVTGFRTAKTMSDPKIWYAVNSVVGRDMVIVNLVLALLALIFHFTFGKSKPSISALGLTAWLAIGSGAVAIYGRQIS</sequence>
<dbReference type="AlphaFoldDB" id="A0A916XDD0"/>
<dbReference type="EMBL" id="BMED01000001">
    <property type="protein sequence ID" value="GGC63427.1"/>
    <property type="molecule type" value="Genomic_DNA"/>
</dbReference>
<feature type="transmembrane region" description="Helical" evidence="1">
    <location>
        <begin position="75"/>
        <end position="95"/>
    </location>
</feature>